<feature type="compositionally biased region" description="Polar residues" evidence="1">
    <location>
        <begin position="45"/>
        <end position="65"/>
    </location>
</feature>
<evidence type="ECO:0000313" key="3">
    <source>
        <dbReference type="Proteomes" id="UP001066276"/>
    </source>
</evidence>
<name>A0AAV7TQ24_PLEWA</name>
<accession>A0AAV7TQ24</accession>
<protein>
    <submittedName>
        <fullName evidence="2">Uncharacterized protein</fullName>
    </submittedName>
</protein>
<evidence type="ECO:0000313" key="2">
    <source>
        <dbReference type="EMBL" id="KAJ1178687.1"/>
    </source>
</evidence>
<proteinExistence type="predicted"/>
<gene>
    <name evidence="2" type="ORF">NDU88_003929</name>
</gene>
<evidence type="ECO:0000256" key="1">
    <source>
        <dbReference type="SAM" id="MobiDB-lite"/>
    </source>
</evidence>
<feature type="region of interest" description="Disordered" evidence="1">
    <location>
        <begin position="44"/>
        <end position="165"/>
    </location>
</feature>
<dbReference type="AlphaFoldDB" id="A0AAV7TQ24"/>
<keyword evidence="3" id="KW-1185">Reference proteome</keyword>
<sequence length="348" mass="38001">MEDHGSPSLLSPEENQEEADIRVRFLAMGQAKGLEWAKKMVAAQGVQQRSETSPITNTDKVQPSDSGLCLLTEESIIEPAKRKRPARAAAGSKLKRTKKDMADSDLPKGPSTSQKDIGAKRAKKDSEEQEAVGANGVPLTEGWGFDPNDEQTNTPIAQEQTSQPARSVACSITPGALGQELQVELGKMMDAMHSFMASAKALVGLGMDKQGASNRRACAGQVWGQDTNSLPKVQDEASSPGTEVSDRVAIDTVAGGSDKRTLVRPDVPLLKGRSSLVWRVPLETRERIWNREFIYIFSLLTFAKEGAYITVPSKEVEKHKWKRKVKPEESADNWLEAFAVHSDHGEIP</sequence>
<dbReference type="Proteomes" id="UP001066276">
    <property type="component" value="Chromosome 3_2"/>
</dbReference>
<dbReference type="EMBL" id="JANPWB010000006">
    <property type="protein sequence ID" value="KAJ1178687.1"/>
    <property type="molecule type" value="Genomic_DNA"/>
</dbReference>
<feature type="compositionally biased region" description="Polar residues" evidence="1">
    <location>
        <begin position="150"/>
        <end position="165"/>
    </location>
</feature>
<reference evidence="2" key="1">
    <citation type="journal article" date="2022" name="bioRxiv">
        <title>Sequencing and chromosome-scale assembly of the giantPleurodeles waltlgenome.</title>
        <authorList>
            <person name="Brown T."/>
            <person name="Elewa A."/>
            <person name="Iarovenko S."/>
            <person name="Subramanian E."/>
            <person name="Araus A.J."/>
            <person name="Petzold A."/>
            <person name="Susuki M."/>
            <person name="Suzuki K.-i.T."/>
            <person name="Hayashi T."/>
            <person name="Toyoda A."/>
            <person name="Oliveira C."/>
            <person name="Osipova E."/>
            <person name="Leigh N.D."/>
            <person name="Simon A."/>
            <person name="Yun M.H."/>
        </authorList>
    </citation>
    <scope>NUCLEOTIDE SEQUENCE</scope>
    <source>
        <strain evidence="2">20211129_DDA</strain>
        <tissue evidence="2">Liver</tissue>
    </source>
</reference>
<comment type="caution">
    <text evidence="2">The sequence shown here is derived from an EMBL/GenBank/DDBJ whole genome shotgun (WGS) entry which is preliminary data.</text>
</comment>
<organism evidence="2 3">
    <name type="scientific">Pleurodeles waltl</name>
    <name type="common">Iberian ribbed newt</name>
    <dbReference type="NCBI Taxonomy" id="8319"/>
    <lineage>
        <taxon>Eukaryota</taxon>
        <taxon>Metazoa</taxon>
        <taxon>Chordata</taxon>
        <taxon>Craniata</taxon>
        <taxon>Vertebrata</taxon>
        <taxon>Euteleostomi</taxon>
        <taxon>Amphibia</taxon>
        <taxon>Batrachia</taxon>
        <taxon>Caudata</taxon>
        <taxon>Salamandroidea</taxon>
        <taxon>Salamandridae</taxon>
        <taxon>Pleurodelinae</taxon>
        <taxon>Pleurodeles</taxon>
    </lineage>
</organism>